<name>A0ABP7QNB1_9BACT</name>
<comment type="caution">
    <text evidence="2">The sequence shown here is derived from an EMBL/GenBank/DDBJ whole genome shotgun (WGS) entry which is preliminary data.</text>
</comment>
<keyword evidence="1" id="KW-1133">Transmembrane helix</keyword>
<accession>A0ABP7QNB1</accession>
<gene>
    <name evidence="2" type="ORF">GCM10022407_32960</name>
</gene>
<evidence type="ECO:0000256" key="1">
    <source>
        <dbReference type="SAM" id="Phobius"/>
    </source>
</evidence>
<feature type="transmembrane region" description="Helical" evidence="1">
    <location>
        <begin position="12"/>
        <end position="33"/>
    </location>
</feature>
<evidence type="ECO:0000313" key="3">
    <source>
        <dbReference type="Proteomes" id="UP001501556"/>
    </source>
</evidence>
<evidence type="ECO:0000313" key="2">
    <source>
        <dbReference type="EMBL" id="GAA3985443.1"/>
    </source>
</evidence>
<keyword evidence="3" id="KW-1185">Reference proteome</keyword>
<sequence>MPLAAHAVPPKFGTWVLLLSLLQLGLLFLLYQPMPDWLDTPAVDVAYNVLFATSSMVLAGLAYKGFRCRRIGLGVLAAIVAFPGLVFWLTILASLLANRAAE</sequence>
<reference evidence="3" key="1">
    <citation type="journal article" date="2019" name="Int. J. Syst. Evol. Microbiol.">
        <title>The Global Catalogue of Microorganisms (GCM) 10K type strain sequencing project: providing services to taxonomists for standard genome sequencing and annotation.</title>
        <authorList>
            <consortium name="The Broad Institute Genomics Platform"/>
            <consortium name="The Broad Institute Genome Sequencing Center for Infectious Disease"/>
            <person name="Wu L."/>
            <person name="Ma J."/>
        </authorList>
    </citation>
    <scope>NUCLEOTIDE SEQUENCE [LARGE SCALE GENOMIC DNA]</scope>
    <source>
        <strain evidence="3">JCM 17217</strain>
    </source>
</reference>
<protein>
    <submittedName>
        <fullName evidence="2">Uncharacterized protein</fullName>
    </submittedName>
</protein>
<dbReference type="EMBL" id="BAABDI010000027">
    <property type="protein sequence ID" value="GAA3985443.1"/>
    <property type="molecule type" value="Genomic_DNA"/>
</dbReference>
<proteinExistence type="predicted"/>
<keyword evidence="1" id="KW-0812">Transmembrane</keyword>
<feature type="transmembrane region" description="Helical" evidence="1">
    <location>
        <begin position="45"/>
        <end position="63"/>
    </location>
</feature>
<keyword evidence="1" id="KW-0472">Membrane</keyword>
<feature type="transmembrane region" description="Helical" evidence="1">
    <location>
        <begin position="75"/>
        <end position="97"/>
    </location>
</feature>
<dbReference type="Proteomes" id="UP001501556">
    <property type="component" value="Unassembled WGS sequence"/>
</dbReference>
<organism evidence="2 3">
    <name type="scientific">Hymenobacter antarcticus</name>
    <dbReference type="NCBI Taxonomy" id="486270"/>
    <lineage>
        <taxon>Bacteria</taxon>
        <taxon>Pseudomonadati</taxon>
        <taxon>Bacteroidota</taxon>
        <taxon>Cytophagia</taxon>
        <taxon>Cytophagales</taxon>
        <taxon>Hymenobacteraceae</taxon>
        <taxon>Hymenobacter</taxon>
    </lineage>
</organism>